<name>A0A5C5ZLM2_9BACT</name>
<evidence type="ECO:0000313" key="2">
    <source>
        <dbReference type="EMBL" id="TWT88040.1"/>
    </source>
</evidence>
<evidence type="ECO:0000259" key="1">
    <source>
        <dbReference type="Pfam" id="PF13701"/>
    </source>
</evidence>
<accession>A0A5C5ZLM2</accession>
<comment type="caution">
    <text evidence="2">The sequence shown here is derived from an EMBL/GenBank/DDBJ whole genome shotgun (WGS) entry which is preliminary data.</text>
</comment>
<dbReference type="InterPro" id="IPR025668">
    <property type="entry name" value="Tnp_DDE_dom"/>
</dbReference>
<feature type="domain" description="Transposase DDE" evidence="1">
    <location>
        <begin position="1"/>
        <end position="101"/>
    </location>
</feature>
<organism evidence="2 3">
    <name type="scientific">Neorhodopirellula pilleata</name>
    <dbReference type="NCBI Taxonomy" id="2714738"/>
    <lineage>
        <taxon>Bacteria</taxon>
        <taxon>Pseudomonadati</taxon>
        <taxon>Planctomycetota</taxon>
        <taxon>Planctomycetia</taxon>
        <taxon>Pirellulales</taxon>
        <taxon>Pirellulaceae</taxon>
        <taxon>Neorhodopirellula</taxon>
    </lineage>
</organism>
<proteinExistence type="predicted"/>
<protein>
    <recommendedName>
        <fullName evidence="1">Transposase DDE domain-containing protein</fullName>
    </recommendedName>
</protein>
<dbReference type="AlphaFoldDB" id="A0A5C5ZLM2"/>
<dbReference type="Pfam" id="PF13701">
    <property type="entry name" value="DDE_Tnp_1_4"/>
    <property type="match status" value="1"/>
</dbReference>
<dbReference type="EMBL" id="SJPM01000022">
    <property type="protein sequence ID" value="TWT88040.1"/>
    <property type="molecule type" value="Genomic_DNA"/>
</dbReference>
<reference evidence="2 3" key="1">
    <citation type="submission" date="2019-02" db="EMBL/GenBank/DDBJ databases">
        <title>Deep-cultivation of Planctomycetes and their phenomic and genomic characterization uncovers novel biology.</title>
        <authorList>
            <person name="Wiegand S."/>
            <person name="Jogler M."/>
            <person name="Boedeker C."/>
            <person name="Pinto D."/>
            <person name="Vollmers J."/>
            <person name="Rivas-Marin E."/>
            <person name="Kohn T."/>
            <person name="Peeters S.H."/>
            <person name="Heuer A."/>
            <person name="Rast P."/>
            <person name="Oberbeckmann S."/>
            <person name="Bunk B."/>
            <person name="Jeske O."/>
            <person name="Meyerdierks A."/>
            <person name="Storesund J.E."/>
            <person name="Kallscheuer N."/>
            <person name="Luecker S."/>
            <person name="Lage O.M."/>
            <person name="Pohl T."/>
            <person name="Merkel B.J."/>
            <person name="Hornburger P."/>
            <person name="Mueller R.-W."/>
            <person name="Bruemmer F."/>
            <person name="Labrenz M."/>
            <person name="Spormann A.M."/>
            <person name="Op Den Camp H."/>
            <person name="Overmann J."/>
            <person name="Amann R."/>
            <person name="Jetten M.S.M."/>
            <person name="Mascher T."/>
            <person name="Medema M.H."/>
            <person name="Devos D.P."/>
            <person name="Kaster A.-K."/>
            <person name="Ovreas L."/>
            <person name="Rohde M."/>
            <person name="Galperin M.Y."/>
            <person name="Jogler C."/>
        </authorList>
    </citation>
    <scope>NUCLEOTIDE SEQUENCE [LARGE SCALE GENOMIC DNA]</scope>
    <source>
        <strain evidence="2 3">Pla100</strain>
    </source>
</reference>
<keyword evidence="3" id="KW-1185">Reference proteome</keyword>
<sequence>MENRIKEQQLCLFADRTSCTRFMANQFRLMLSTFAYVLVDGIRRLGLSGSKEARWRVDTIRLKLIKIAARVRVTTRRVVFHLPSHCPSQLIVERVLVRLCRSG</sequence>
<gene>
    <name evidence="2" type="ORF">Pla100_57710</name>
</gene>
<dbReference type="RefSeq" id="WP_197168290.1">
    <property type="nucleotide sequence ID" value="NZ_SJPM01000022.1"/>
</dbReference>
<dbReference type="Proteomes" id="UP000316213">
    <property type="component" value="Unassembled WGS sequence"/>
</dbReference>
<evidence type="ECO:0000313" key="3">
    <source>
        <dbReference type="Proteomes" id="UP000316213"/>
    </source>
</evidence>